<dbReference type="PANTHER" id="PTHR43792:SF16">
    <property type="entry name" value="N-ACETYLTRANSFERASE DOMAIN-CONTAINING PROTEIN"/>
    <property type="match status" value="1"/>
</dbReference>
<feature type="domain" description="N-acetyltransferase" evidence="1">
    <location>
        <begin position="21"/>
        <end position="169"/>
    </location>
</feature>
<dbReference type="GO" id="GO:0016747">
    <property type="term" value="F:acyltransferase activity, transferring groups other than amino-acyl groups"/>
    <property type="evidence" value="ECO:0007669"/>
    <property type="project" value="InterPro"/>
</dbReference>
<gene>
    <name evidence="2" type="ORF">GA0061103_6643</name>
</gene>
<evidence type="ECO:0000313" key="3">
    <source>
        <dbReference type="Proteomes" id="UP000199101"/>
    </source>
</evidence>
<dbReference type="Pfam" id="PF13302">
    <property type="entry name" value="Acetyltransf_3"/>
    <property type="match status" value="1"/>
</dbReference>
<keyword evidence="2" id="KW-0808">Transferase</keyword>
<dbReference type="AlphaFoldDB" id="A0A1C3WYI4"/>
<protein>
    <submittedName>
        <fullName evidence="2">Protein N-acetyltransferase, RimJ/RimL family</fullName>
    </submittedName>
</protein>
<name>A0A1C3WYI4_9HYPH</name>
<dbReference type="InterPro" id="IPR051531">
    <property type="entry name" value="N-acetyltransferase"/>
</dbReference>
<dbReference type="Proteomes" id="UP000199101">
    <property type="component" value="Unassembled WGS sequence"/>
</dbReference>
<keyword evidence="3" id="KW-1185">Reference proteome</keyword>
<reference evidence="3" key="1">
    <citation type="submission" date="2016-08" db="EMBL/GenBank/DDBJ databases">
        <authorList>
            <person name="Varghese N."/>
            <person name="Submissions Spin"/>
        </authorList>
    </citation>
    <scope>NUCLEOTIDE SEQUENCE [LARGE SCALE GENOMIC DNA]</scope>
    <source>
        <strain evidence="3">HAMBI 2975</strain>
    </source>
</reference>
<dbReference type="RefSeq" id="WP_092716914.1">
    <property type="nucleotide sequence ID" value="NZ_FMAG01000008.1"/>
</dbReference>
<dbReference type="InterPro" id="IPR000182">
    <property type="entry name" value="GNAT_dom"/>
</dbReference>
<dbReference type="PANTHER" id="PTHR43792">
    <property type="entry name" value="GNAT FAMILY, PUTATIVE (AFU_ORTHOLOGUE AFUA_3G00765)-RELATED-RELATED"/>
    <property type="match status" value="1"/>
</dbReference>
<proteinExistence type="predicted"/>
<organism evidence="2 3">
    <name type="scientific">Rhizobium multihospitium</name>
    <dbReference type="NCBI Taxonomy" id="410764"/>
    <lineage>
        <taxon>Bacteria</taxon>
        <taxon>Pseudomonadati</taxon>
        <taxon>Pseudomonadota</taxon>
        <taxon>Alphaproteobacteria</taxon>
        <taxon>Hyphomicrobiales</taxon>
        <taxon>Rhizobiaceae</taxon>
        <taxon>Rhizobium/Agrobacterium group</taxon>
        <taxon>Rhizobium</taxon>
    </lineage>
</organism>
<evidence type="ECO:0000313" key="2">
    <source>
        <dbReference type="EMBL" id="SCB45031.1"/>
    </source>
</evidence>
<evidence type="ECO:0000259" key="1">
    <source>
        <dbReference type="PROSITE" id="PS51186"/>
    </source>
</evidence>
<dbReference type="PROSITE" id="PS51186">
    <property type="entry name" value="GNAT"/>
    <property type="match status" value="1"/>
</dbReference>
<dbReference type="STRING" id="410764.GA0061103_6643"/>
<dbReference type="InterPro" id="IPR016181">
    <property type="entry name" value="Acyl_CoA_acyltransferase"/>
</dbReference>
<dbReference type="Gene3D" id="3.40.630.30">
    <property type="match status" value="1"/>
</dbReference>
<accession>A0A1C3WYI4</accession>
<dbReference type="OrthoDB" id="6293260at2"/>
<dbReference type="SUPFAM" id="SSF55729">
    <property type="entry name" value="Acyl-CoA N-acyltransferases (Nat)"/>
    <property type="match status" value="1"/>
</dbReference>
<dbReference type="EMBL" id="FMAG01000008">
    <property type="protein sequence ID" value="SCB45031.1"/>
    <property type="molecule type" value="Genomic_DNA"/>
</dbReference>
<sequence length="175" mass="20245">MRNVGSQIETPRLLLRPSLLSDTAALFEFLGDKEAMRHTHVDATPAACRRRIAVHEWRRRRDGYAPWTVIRKDDAEIIGWGGLYDDPFEPGWGCEIGYFFHRDAWGRGYASELVTAALHQADRELRIREVRAFAHLENAASRKVLETAGFRMVRFVPEMNRLLLSRPRREDNIAD</sequence>